<dbReference type="EMBL" id="JACHDO010000001">
    <property type="protein sequence ID" value="MBB5491593.1"/>
    <property type="molecule type" value="Genomic_DNA"/>
</dbReference>
<comment type="caution">
    <text evidence="3">The sequence shown here is derived from an EMBL/GenBank/DDBJ whole genome shotgun (WGS) entry which is preliminary data.</text>
</comment>
<dbReference type="PROSITE" id="PS51257">
    <property type="entry name" value="PROKAR_LIPOPROTEIN"/>
    <property type="match status" value="1"/>
</dbReference>
<feature type="signal peptide" evidence="2">
    <location>
        <begin position="1"/>
        <end position="20"/>
    </location>
</feature>
<keyword evidence="2" id="KW-0732">Signal</keyword>
<accession>A0A840W892</accession>
<dbReference type="NCBIfam" id="NF038094">
    <property type="entry name" value="CueP_fam"/>
    <property type="match status" value="1"/>
</dbReference>
<dbReference type="Gene3D" id="2.60.40.3700">
    <property type="match status" value="1"/>
</dbReference>
<protein>
    <recommendedName>
        <fullName evidence="5">CueP family metal-binding protein</fullName>
    </recommendedName>
</protein>
<dbReference type="AlphaFoldDB" id="A0A840W892"/>
<feature type="chain" id="PRO_5032649546" description="CueP family metal-binding protein" evidence="2">
    <location>
        <begin position="21"/>
        <end position="211"/>
    </location>
</feature>
<gene>
    <name evidence="3" type="ORF">HNR07_002730</name>
</gene>
<organism evidence="3 4">
    <name type="scientific">Nocardiopsis metallicus</name>
    <dbReference type="NCBI Taxonomy" id="179819"/>
    <lineage>
        <taxon>Bacteria</taxon>
        <taxon>Bacillati</taxon>
        <taxon>Actinomycetota</taxon>
        <taxon>Actinomycetes</taxon>
        <taxon>Streptosporangiales</taxon>
        <taxon>Nocardiopsidaceae</taxon>
        <taxon>Nocardiopsis</taxon>
    </lineage>
</organism>
<dbReference type="Proteomes" id="UP000579647">
    <property type="component" value="Unassembled WGS sequence"/>
</dbReference>
<feature type="compositionally biased region" description="Low complexity" evidence="1">
    <location>
        <begin position="42"/>
        <end position="52"/>
    </location>
</feature>
<keyword evidence="4" id="KW-1185">Reference proteome</keyword>
<evidence type="ECO:0000313" key="4">
    <source>
        <dbReference type="Proteomes" id="UP000579647"/>
    </source>
</evidence>
<reference evidence="3 4" key="1">
    <citation type="submission" date="2020-08" db="EMBL/GenBank/DDBJ databases">
        <title>Sequencing the genomes of 1000 actinobacteria strains.</title>
        <authorList>
            <person name="Klenk H.-P."/>
        </authorList>
    </citation>
    <scope>NUCLEOTIDE SEQUENCE [LARGE SCALE GENOMIC DNA]</scope>
    <source>
        <strain evidence="3 4">DSM 44598</strain>
    </source>
</reference>
<dbReference type="InterPro" id="IPR047808">
    <property type="entry name" value="CueP-like"/>
</dbReference>
<sequence length="211" mass="22022">MRYTAMAGLAATALVLTACAGSEEQSALPDETGNGTAGEAGGEAAPESGPGAELLAEHGLDGLTAEEIVDRLDLLPVDERPTDLVASVRSDVLVLADGPEGEEIELGLPEDLFYLSMAPYVGHTHDCFFHNLTSCLGELRGEAVSVTVTDDSDGTVLVEEEGTTFDNGFVGYWLPRGVHATVTVEHEGRSGTARVSTGEDDPTCLTTLELS</sequence>
<name>A0A840W892_9ACTN</name>
<feature type="region of interest" description="Disordered" evidence="1">
    <location>
        <begin position="25"/>
        <end position="52"/>
    </location>
</feature>
<evidence type="ECO:0000256" key="2">
    <source>
        <dbReference type="SAM" id="SignalP"/>
    </source>
</evidence>
<dbReference type="RefSeq" id="WP_184365250.1">
    <property type="nucleotide sequence ID" value="NZ_BAAAKM010000068.1"/>
</dbReference>
<dbReference type="Pfam" id="PF21172">
    <property type="entry name" value="CueP"/>
    <property type="match status" value="1"/>
</dbReference>
<evidence type="ECO:0000256" key="1">
    <source>
        <dbReference type="SAM" id="MobiDB-lite"/>
    </source>
</evidence>
<evidence type="ECO:0008006" key="5">
    <source>
        <dbReference type="Google" id="ProtNLM"/>
    </source>
</evidence>
<proteinExistence type="predicted"/>
<evidence type="ECO:0000313" key="3">
    <source>
        <dbReference type="EMBL" id="MBB5491593.1"/>
    </source>
</evidence>